<proteinExistence type="predicted"/>
<evidence type="ECO:0000313" key="2">
    <source>
        <dbReference type="Proteomes" id="UP000198565"/>
    </source>
</evidence>
<keyword evidence="2" id="KW-1185">Reference proteome</keyword>
<evidence type="ECO:0008006" key="3">
    <source>
        <dbReference type="Google" id="ProtNLM"/>
    </source>
</evidence>
<dbReference type="EMBL" id="FOTR01000012">
    <property type="protein sequence ID" value="SFM29254.1"/>
    <property type="molecule type" value="Genomic_DNA"/>
</dbReference>
<dbReference type="Proteomes" id="UP000198565">
    <property type="component" value="Unassembled WGS sequence"/>
</dbReference>
<dbReference type="OrthoDB" id="89089at2"/>
<dbReference type="InterPro" id="IPR020288">
    <property type="entry name" value="Sheath_initiator"/>
</dbReference>
<gene>
    <name evidence="1" type="ORF">SAMN04487943_11262</name>
</gene>
<reference evidence="2" key="1">
    <citation type="submission" date="2016-10" db="EMBL/GenBank/DDBJ databases">
        <authorList>
            <person name="Varghese N."/>
            <person name="Submissions S."/>
        </authorList>
    </citation>
    <scope>NUCLEOTIDE SEQUENCE [LARGE SCALE GENOMIC DNA]</scope>
    <source>
        <strain evidence="2">CGMCC 1.4250</strain>
    </source>
</reference>
<sequence>MLSPEIEIEDFTEDELEEETSRTYRIDFEMGVVTNEIITGQEAIRQFIYLALNTPRFAHSIYSDETGSELVELLSDKEVSPDFIEMEIPRLVEEALIYDERIDGVSDFELNQIDDELHIKFTVNSIEGELDIEEVI</sequence>
<organism evidence="1 2">
    <name type="scientific">Gracilibacillus orientalis</name>
    <dbReference type="NCBI Taxonomy" id="334253"/>
    <lineage>
        <taxon>Bacteria</taxon>
        <taxon>Bacillati</taxon>
        <taxon>Bacillota</taxon>
        <taxon>Bacilli</taxon>
        <taxon>Bacillales</taxon>
        <taxon>Bacillaceae</taxon>
        <taxon>Gracilibacillus</taxon>
    </lineage>
</organism>
<accession>A0A1I4PNK0</accession>
<dbReference type="STRING" id="334253.SAMN04487943_11262"/>
<dbReference type="RefSeq" id="WP_091485250.1">
    <property type="nucleotide sequence ID" value="NZ_FOTR01000012.1"/>
</dbReference>
<evidence type="ECO:0000313" key="1">
    <source>
        <dbReference type="EMBL" id="SFM29254.1"/>
    </source>
</evidence>
<protein>
    <recommendedName>
        <fullName evidence="3">Phage portal protein</fullName>
    </recommendedName>
</protein>
<dbReference type="Pfam" id="PF10934">
    <property type="entry name" value="Sheath_initiator"/>
    <property type="match status" value="1"/>
</dbReference>
<dbReference type="AlphaFoldDB" id="A0A1I4PNK0"/>
<name>A0A1I4PNK0_9BACI</name>